<comment type="caution">
    <text evidence="2">The sequence shown here is derived from an EMBL/GenBank/DDBJ whole genome shotgun (WGS) entry which is preliminary data.</text>
</comment>
<organism evidence="2 3">
    <name type="scientific">Pleurodeles waltl</name>
    <name type="common">Iberian ribbed newt</name>
    <dbReference type="NCBI Taxonomy" id="8319"/>
    <lineage>
        <taxon>Eukaryota</taxon>
        <taxon>Metazoa</taxon>
        <taxon>Chordata</taxon>
        <taxon>Craniata</taxon>
        <taxon>Vertebrata</taxon>
        <taxon>Euteleostomi</taxon>
        <taxon>Amphibia</taxon>
        <taxon>Batrachia</taxon>
        <taxon>Caudata</taxon>
        <taxon>Salamandroidea</taxon>
        <taxon>Salamandridae</taxon>
        <taxon>Pleurodelinae</taxon>
        <taxon>Pleurodeles</taxon>
    </lineage>
</organism>
<evidence type="ECO:0000313" key="2">
    <source>
        <dbReference type="EMBL" id="KAJ1207724.1"/>
    </source>
</evidence>
<feature type="compositionally biased region" description="Basic and acidic residues" evidence="1">
    <location>
        <begin position="40"/>
        <end position="92"/>
    </location>
</feature>
<gene>
    <name evidence="2" type="ORF">NDU88_003114</name>
</gene>
<reference evidence="2" key="1">
    <citation type="journal article" date="2022" name="bioRxiv">
        <title>Sequencing and chromosome-scale assembly of the giantPleurodeles waltlgenome.</title>
        <authorList>
            <person name="Brown T."/>
            <person name="Elewa A."/>
            <person name="Iarovenko S."/>
            <person name="Subramanian E."/>
            <person name="Araus A.J."/>
            <person name="Petzold A."/>
            <person name="Susuki M."/>
            <person name="Suzuki K.-i.T."/>
            <person name="Hayashi T."/>
            <person name="Toyoda A."/>
            <person name="Oliveira C."/>
            <person name="Osipova E."/>
            <person name="Leigh N.D."/>
            <person name="Simon A."/>
            <person name="Yun M.H."/>
        </authorList>
    </citation>
    <scope>NUCLEOTIDE SEQUENCE</scope>
    <source>
        <strain evidence="2">20211129_DDA</strain>
        <tissue evidence="2">Liver</tissue>
    </source>
</reference>
<sequence length="161" mass="17990">MGKRKARVKTSPSPHVKGLLCWYPGGRPQRGVGDLYINTDIRRTKGEKGGRRDEGERGRNANEGRRKEVNGRGTDKEEDKPTARRSNGEDVHPAMSQDTEESKDPPPPGRQAEESHHGPRGTWLAQVHAYLPNTGSLMWTWVGGRRDKGRKGEGWGETVEE</sequence>
<feature type="region of interest" description="Disordered" evidence="1">
    <location>
        <begin position="1"/>
        <end position="161"/>
    </location>
</feature>
<protein>
    <submittedName>
        <fullName evidence="2">Uncharacterized protein</fullName>
    </submittedName>
</protein>
<feature type="compositionally biased region" description="Basic and acidic residues" evidence="1">
    <location>
        <begin position="144"/>
        <end position="154"/>
    </location>
</feature>
<proteinExistence type="predicted"/>
<evidence type="ECO:0000313" key="3">
    <source>
        <dbReference type="Proteomes" id="UP001066276"/>
    </source>
</evidence>
<keyword evidence="3" id="KW-1185">Reference proteome</keyword>
<dbReference type="Proteomes" id="UP001066276">
    <property type="component" value="Chromosome 1_2"/>
</dbReference>
<evidence type="ECO:0000256" key="1">
    <source>
        <dbReference type="SAM" id="MobiDB-lite"/>
    </source>
</evidence>
<name>A0AAV7W182_PLEWA</name>
<dbReference type="AlphaFoldDB" id="A0AAV7W182"/>
<accession>A0AAV7W182</accession>
<dbReference type="EMBL" id="JANPWB010000002">
    <property type="protein sequence ID" value="KAJ1207724.1"/>
    <property type="molecule type" value="Genomic_DNA"/>
</dbReference>